<dbReference type="RefSeq" id="WP_250860276.1">
    <property type="nucleotide sequence ID" value="NZ_JAGSOJ010000003.1"/>
</dbReference>
<dbReference type="EMBL" id="JAGSOJ010000003">
    <property type="protein sequence ID" value="MCM1991168.1"/>
    <property type="molecule type" value="Genomic_DNA"/>
</dbReference>
<comment type="caution">
    <text evidence="1">The sequence shown here is derived from an EMBL/GenBank/DDBJ whole genome shotgun (WGS) entry which is preliminary data.</text>
</comment>
<keyword evidence="2" id="KW-1185">Reference proteome</keyword>
<evidence type="ECO:0000313" key="2">
    <source>
        <dbReference type="Proteomes" id="UP001056429"/>
    </source>
</evidence>
<reference evidence="1" key="1">
    <citation type="journal article" date="2021" name="mSystems">
        <title>Bacteria and Archaea Synergistically Convert Glycine Betaine to Biogenic Methane in the Formosa Cold Seep of the South China Sea.</title>
        <authorList>
            <person name="Li L."/>
            <person name="Zhang W."/>
            <person name="Zhang S."/>
            <person name="Song L."/>
            <person name="Sun Q."/>
            <person name="Zhang H."/>
            <person name="Xiang H."/>
            <person name="Dong X."/>
        </authorList>
    </citation>
    <scope>NUCLEOTIDE SEQUENCE</scope>
    <source>
        <strain evidence="1">ZWT</strain>
    </source>
</reference>
<name>A0A9J6P6N8_9CLOT</name>
<gene>
    <name evidence="1" type="ORF">KDK92_15650</name>
</gene>
<organism evidence="1 2">
    <name type="scientific">Oceanirhabdus seepicola</name>
    <dbReference type="NCBI Taxonomy" id="2828781"/>
    <lineage>
        <taxon>Bacteria</taxon>
        <taxon>Bacillati</taxon>
        <taxon>Bacillota</taxon>
        <taxon>Clostridia</taxon>
        <taxon>Eubacteriales</taxon>
        <taxon>Clostridiaceae</taxon>
        <taxon>Oceanirhabdus</taxon>
    </lineage>
</organism>
<accession>A0A9J6P6N8</accession>
<protein>
    <submittedName>
        <fullName evidence="1">Uncharacterized protein</fullName>
    </submittedName>
</protein>
<proteinExistence type="predicted"/>
<dbReference type="AlphaFoldDB" id="A0A9J6P6N8"/>
<dbReference type="Proteomes" id="UP001056429">
    <property type="component" value="Unassembled WGS sequence"/>
</dbReference>
<sequence>MPRDKSVNSTKTSIALNFYYTKAKEQGMLEQILKDGDFKEDAIKTAIARGRISIKMISAFHRIMGVDPEELTGEKDISKIVKSSYDENSLIQNDTTMSDDELMKIVQLLIEIQRIRPNKQREEILERLKLIIRNSEW</sequence>
<evidence type="ECO:0000313" key="1">
    <source>
        <dbReference type="EMBL" id="MCM1991168.1"/>
    </source>
</evidence>
<reference evidence="1" key="2">
    <citation type="submission" date="2021-04" db="EMBL/GenBank/DDBJ databases">
        <authorList>
            <person name="Dong X."/>
        </authorList>
    </citation>
    <scope>NUCLEOTIDE SEQUENCE</scope>
    <source>
        <strain evidence="1">ZWT</strain>
    </source>
</reference>